<dbReference type="EMBL" id="AYKW01000008">
    <property type="protein sequence ID" value="PIL33197.1"/>
    <property type="molecule type" value="Genomic_DNA"/>
</dbReference>
<dbReference type="AlphaFoldDB" id="A0A2G8SHK4"/>
<feature type="region of interest" description="Disordered" evidence="1">
    <location>
        <begin position="654"/>
        <end position="696"/>
    </location>
</feature>
<feature type="compositionally biased region" description="Low complexity" evidence="1">
    <location>
        <begin position="467"/>
        <end position="483"/>
    </location>
</feature>
<name>A0A2G8SHK4_9APHY</name>
<sequence>MEARSSSYSTVSAPEISLNELVSRRHANFITLPEELCPTSRPSSPTSSGRILATRNYISGLVNLAGGDPANPKWGNVSRFAHLACTSRGYVPMETGVRIGDGRQVSVGKGFKWELPETEQEWAAYERRWEEAVAEETRKRAKEAAKANDGAKASKTSKYFKPSAEPDPPPRPSSKAEVIREKVERWQAQVVSVVAVQDVPTSQEMTESPLKVIAEKVQVKAKGGKVQASLGFPVVKRASTSSGKGGSSASSKPKLSPTTRVSTPPSDEPMPSAPKEVPEPMARDIPAPPQETSEQAVVAQITEVPELSFLPPSFPSQLQTSTPPLNDKRRKPQPIAPCSPPPTSPLSATSFDAAKPKPQDAQQASSSQSLVSPIRKPQKRGRNGSESTDDDRMDISQSPAATRSPLAKKARTDKLAQAAVREPASSGSAPAPPSTLPLVSSLPTAPVTPVSRHKGLGNAKGIPVPSTPNSNPLPNLTDLLATSRRSKPRPRPPSRKSTPHSRARSRESDEAIDRDTDLPAVDEDDEDRGREPSPTKTYFSSPASGSSGSPGSVAQRPASPVSPLGFTQHPSAFAPRFVSSQRLPPLPLDGEDPFLVPPHAPARGKTSTPQLQAQGQNDGGLMRGSSGFFGMGYSSQFDVEGHVEQVSEILGHDVDFDGWLRDPDEDEPGHDQDQDQDMSVAAQGASQDACTVGADR</sequence>
<feature type="compositionally biased region" description="Basic residues" evidence="1">
    <location>
        <begin position="484"/>
        <end position="503"/>
    </location>
</feature>
<feature type="compositionally biased region" description="Low complexity" evidence="1">
    <location>
        <begin position="436"/>
        <end position="447"/>
    </location>
</feature>
<accession>A0A2G8SHK4</accession>
<evidence type="ECO:0000313" key="2">
    <source>
        <dbReference type="EMBL" id="PIL33197.1"/>
    </source>
</evidence>
<reference evidence="2 3" key="1">
    <citation type="journal article" date="2015" name="Sci. Rep.">
        <title>Chromosome-level genome map provides insights into diverse defense mechanisms in the medicinal fungus Ganoderma sinense.</title>
        <authorList>
            <person name="Zhu Y."/>
            <person name="Xu J."/>
            <person name="Sun C."/>
            <person name="Zhou S."/>
            <person name="Xu H."/>
            <person name="Nelson D.R."/>
            <person name="Qian J."/>
            <person name="Song J."/>
            <person name="Luo H."/>
            <person name="Xiang L."/>
            <person name="Li Y."/>
            <person name="Xu Z."/>
            <person name="Ji A."/>
            <person name="Wang L."/>
            <person name="Lu S."/>
            <person name="Hayward A."/>
            <person name="Sun W."/>
            <person name="Li X."/>
            <person name="Schwartz D.C."/>
            <person name="Wang Y."/>
            <person name="Chen S."/>
        </authorList>
    </citation>
    <scope>NUCLEOTIDE SEQUENCE [LARGE SCALE GENOMIC DNA]</scope>
    <source>
        <strain evidence="2 3">ZZ0214-1</strain>
    </source>
</reference>
<organism evidence="2 3">
    <name type="scientific">Ganoderma sinense ZZ0214-1</name>
    <dbReference type="NCBI Taxonomy" id="1077348"/>
    <lineage>
        <taxon>Eukaryota</taxon>
        <taxon>Fungi</taxon>
        <taxon>Dikarya</taxon>
        <taxon>Basidiomycota</taxon>
        <taxon>Agaricomycotina</taxon>
        <taxon>Agaricomycetes</taxon>
        <taxon>Polyporales</taxon>
        <taxon>Polyporaceae</taxon>
        <taxon>Ganoderma</taxon>
    </lineage>
</organism>
<feature type="compositionally biased region" description="Basic and acidic residues" evidence="1">
    <location>
        <begin position="504"/>
        <end position="517"/>
    </location>
</feature>
<feature type="compositionally biased region" description="Pro residues" evidence="1">
    <location>
        <begin position="334"/>
        <end position="344"/>
    </location>
</feature>
<dbReference type="STRING" id="1077348.A0A2G8SHK4"/>
<gene>
    <name evidence="2" type="ORF">GSI_04647</name>
</gene>
<evidence type="ECO:0000313" key="3">
    <source>
        <dbReference type="Proteomes" id="UP000230002"/>
    </source>
</evidence>
<protein>
    <submittedName>
        <fullName evidence="2">Uncharacterized protein</fullName>
    </submittedName>
</protein>
<comment type="caution">
    <text evidence="2">The sequence shown here is derived from an EMBL/GenBank/DDBJ whole genome shotgun (WGS) entry which is preliminary data.</text>
</comment>
<dbReference type="OrthoDB" id="3218262at2759"/>
<feature type="region of interest" description="Disordered" evidence="1">
    <location>
        <begin position="140"/>
        <end position="178"/>
    </location>
</feature>
<dbReference type="Proteomes" id="UP000230002">
    <property type="component" value="Unassembled WGS sequence"/>
</dbReference>
<feature type="compositionally biased region" description="Low complexity" evidence="1">
    <location>
        <begin position="307"/>
        <end position="319"/>
    </location>
</feature>
<evidence type="ECO:0000256" key="1">
    <source>
        <dbReference type="SAM" id="MobiDB-lite"/>
    </source>
</evidence>
<feature type="region of interest" description="Disordered" evidence="1">
    <location>
        <begin position="237"/>
        <end position="624"/>
    </location>
</feature>
<feature type="compositionally biased region" description="Polar residues" evidence="1">
    <location>
        <begin position="605"/>
        <end position="616"/>
    </location>
</feature>
<feature type="compositionally biased region" description="Low complexity" evidence="1">
    <location>
        <begin position="359"/>
        <end position="369"/>
    </location>
</feature>
<feature type="compositionally biased region" description="Low complexity" evidence="1">
    <location>
        <begin position="540"/>
        <end position="552"/>
    </location>
</feature>
<keyword evidence="3" id="KW-1185">Reference proteome</keyword>
<proteinExistence type="predicted"/>
<feature type="compositionally biased region" description="Low complexity" evidence="1">
    <location>
        <begin position="238"/>
        <end position="259"/>
    </location>
</feature>